<keyword evidence="4" id="KW-1185">Reference proteome</keyword>
<feature type="signal peptide" evidence="2">
    <location>
        <begin position="1"/>
        <end position="21"/>
    </location>
</feature>
<organism evidence="4">
    <name type="scientific">Arabidopsis lyrata subsp. lyrata</name>
    <name type="common">Lyre-leaved rock-cress</name>
    <dbReference type="NCBI Taxonomy" id="81972"/>
    <lineage>
        <taxon>Eukaryota</taxon>
        <taxon>Viridiplantae</taxon>
        <taxon>Streptophyta</taxon>
        <taxon>Embryophyta</taxon>
        <taxon>Tracheophyta</taxon>
        <taxon>Spermatophyta</taxon>
        <taxon>Magnoliopsida</taxon>
        <taxon>eudicotyledons</taxon>
        <taxon>Gunneridae</taxon>
        <taxon>Pentapetalae</taxon>
        <taxon>rosids</taxon>
        <taxon>malvids</taxon>
        <taxon>Brassicales</taxon>
        <taxon>Brassicaceae</taxon>
        <taxon>Camelineae</taxon>
        <taxon>Arabidopsis</taxon>
    </lineage>
</organism>
<proteinExistence type="predicted"/>
<feature type="region of interest" description="Disordered" evidence="1">
    <location>
        <begin position="72"/>
        <end position="92"/>
    </location>
</feature>
<dbReference type="HOGENOM" id="CLU_2416295_0_0_1"/>
<evidence type="ECO:0000256" key="1">
    <source>
        <dbReference type="SAM" id="MobiDB-lite"/>
    </source>
</evidence>
<accession>D7MI80</accession>
<dbReference type="Proteomes" id="UP000008694">
    <property type="component" value="Unassembled WGS sequence"/>
</dbReference>
<protein>
    <submittedName>
        <fullName evidence="3">Predicted protein</fullName>
    </submittedName>
</protein>
<sequence>MFYFVLLPLILLLLAYKFLSSKTHHFNLPRQPLSRPVVNHCPPKSTDQSSPSVLARVVVYLLLPSPKNILHRPKTTLFSQPDPPTHRQPHRL</sequence>
<gene>
    <name evidence="3" type="ORF">ARALYDRAFT_915827</name>
</gene>
<name>D7MI80_ARALL</name>
<evidence type="ECO:0000313" key="3">
    <source>
        <dbReference type="EMBL" id="EFH46768.1"/>
    </source>
</evidence>
<dbReference type="Gramene" id="scaffold_703569.1">
    <property type="protein sequence ID" value="scaffold_703569.1"/>
    <property type="gene ID" value="scaffold_703569.1"/>
</dbReference>
<dbReference type="AlphaFoldDB" id="D7MI80"/>
<evidence type="ECO:0000256" key="2">
    <source>
        <dbReference type="SAM" id="SignalP"/>
    </source>
</evidence>
<keyword evidence="2" id="KW-0732">Signal</keyword>
<dbReference type="EMBL" id="GL348719">
    <property type="protein sequence ID" value="EFH46768.1"/>
    <property type="molecule type" value="Genomic_DNA"/>
</dbReference>
<evidence type="ECO:0000313" key="4">
    <source>
        <dbReference type="Proteomes" id="UP000008694"/>
    </source>
</evidence>
<reference evidence="4" key="1">
    <citation type="journal article" date="2011" name="Nat. Genet.">
        <title>The Arabidopsis lyrata genome sequence and the basis of rapid genome size change.</title>
        <authorList>
            <person name="Hu T.T."/>
            <person name="Pattyn P."/>
            <person name="Bakker E.G."/>
            <person name="Cao J."/>
            <person name="Cheng J.-F."/>
            <person name="Clark R.M."/>
            <person name="Fahlgren N."/>
            <person name="Fawcett J.A."/>
            <person name="Grimwood J."/>
            <person name="Gundlach H."/>
            <person name="Haberer G."/>
            <person name="Hollister J.D."/>
            <person name="Ossowski S."/>
            <person name="Ottilar R.P."/>
            <person name="Salamov A.A."/>
            <person name="Schneeberger K."/>
            <person name="Spannagl M."/>
            <person name="Wang X."/>
            <person name="Yang L."/>
            <person name="Nasrallah M.E."/>
            <person name="Bergelson J."/>
            <person name="Carrington J.C."/>
            <person name="Gaut B.S."/>
            <person name="Schmutz J."/>
            <person name="Mayer K.F.X."/>
            <person name="Van de Peer Y."/>
            <person name="Grigoriev I.V."/>
            <person name="Nordborg M."/>
            <person name="Weigel D."/>
            <person name="Guo Y.-L."/>
        </authorList>
    </citation>
    <scope>NUCLEOTIDE SEQUENCE [LARGE SCALE GENOMIC DNA]</scope>
    <source>
        <strain evidence="4">cv. MN47</strain>
    </source>
</reference>
<feature type="chain" id="PRO_5003103232" evidence="2">
    <location>
        <begin position="22"/>
        <end position="92"/>
    </location>
</feature>